<dbReference type="PROSITE" id="PS51118">
    <property type="entry name" value="HTH_HXLR"/>
    <property type="match status" value="1"/>
</dbReference>
<dbReference type="PANTHER" id="PTHR33204">
    <property type="entry name" value="TRANSCRIPTIONAL REGULATOR, MARR FAMILY"/>
    <property type="match status" value="1"/>
</dbReference>
<dbReference type="InterPro" id="IPR011991">
    <property type="entry name" value="ArsR-like_HTH"/>
</dbReference>
<dbReference type="CDD" id="cd00090">
    <property type="entry name" value="HTH_ARSR"/>
    <property type="match status" value="1"/>
</dbReference>
<evidence type="ECO:0000256" key="1">
    <source>
        <dbReference type="ARBA" id="ARBA00023015"/>
    </source>
</evidence>
<dbReference type="InterPro" id="IPR036390">
    <property type="entry name" value="WH_DNA-bd_sf"/>
</dbReference>
<dbReference type="EMBL" id="CP159925">
    <property type="protein sequence ID" value="XCO74901.1"/>
    <property type="molecule type" value="Genomic_DNA"/>
</dbReference>
<gene>
    <name evidence="6" type="ORF">ABU614_21525</name>
</gene>
<dbReference type="Pfam" id="PF01638">
    <property type="entry name" value="HxlR"/>
    <property type="match status" value="1"/>
</dbReference>
<evidence type="ECO:0000259" key="5">
    <source>
        <dbReference type="PROSITE" id="PS51118"/>
    </source>
</evidence>
<dbReference type="SUPFAM" id="SSF46785">
    <property type="entry name" value="Winged helix' DNA-binding domain"/>
    <property type="match status" value="1"/>
</dbReference>
<evidence type="ECO:0000256" key="3">
    <source>
        <dbReference type="ARBA" id="ARBA00023163"/>
    </source>
</evidence>
<organism evidence="6">
    <name type="scientific">Lysobacter firmicutimachus</name>
    <dbReference type="NCBI Taxonomy" id="1792846"/>
    <lineage>
        <taxon>Bacteria</taxon>
        <taxon>Pseudomonadati</taxon>
        <taxon>Pseudomonadota</taxon>
        <taxon>Gammaproteobacteria</taxon>
        <taxon>Lysobacterales</taxon>
        <taxon>Lysobacteraceae</taxon>
        <taxon>Lysobacter</taxon>
    </lineage>
</organism>
<dbReference type="Gene3D" id="1.10.10.10">
    <property type="entry name" value="Winged helix-like DNA-binding domain superfamily/Winged helix DNA-binding domain"/>
    <property type="match status" value="1"/>
</dbReference>
<feature type="region of interest" description="Disordered" evidence="4">
    <location>
        <begin position="182"/>
        <end position="201"/>
    </location>
</feature>
<evidence type="ECO:0000313" key="6">
    <source>
        <dbReference type="EMBL" id="XCO74901.1"/>
    </source>
</evidence>
<protein>
    <submittedName>
        <fullName evidence="6">Helix-turn-helix domain-containing protein</fullName>
    </submittedName>
</protein>
<feature type="region of interest" description="Disordered" evidence="4">
    <location>
        <begin position="1"/>
        <end position="34"/>
    </location>
</feature>
<keyword evidence="3" id="KW-0804">Transcription</keyword>
<keyword evidence="2" id="KW-0238">DNA-binding</keyword>
<dbReference type="GO" id="GO:0006355">
    <property type="term" value="P:regulation of DNA-templated transcription"/>
    <property type="evidence" value="ECO:0007669"/>
    <property type="project" value="UniProtKB-ARBA"/>
</dbReference>
<dbReference type="PANTHER" id="PTHR33204:SF29">
    <property type="entry name" value="TRANSCRIPTIONAL REGULATOR"/>
    <property type="match status" value="1"/>
</dbReference>
<keyword evidence="1" id="KW-0805">Transcription regulation</keyword>
<dbReference type="RefSeq" id="WP_363797749.1">
    <property type="nucleotide sequence ID" value="NZ_CP159925.1"/>
</dbReference>
<evidence type="ECO:0000256" key="2">
    <source>
        <dbReference type="ARBA" id="ARBA00023125"/>
    </source>
</evidence>
<reference evidence="6" key="1">
    <citation type="submission" date="2024-06" db="EMBL/GenBank/DDBJ databases">
        <authorList>
            <person name="Li S."/>
        </authorList>
    </citation>
    <scope>NUCLEOTIDE SEQUENCE</scope>
    <source>
        <strain evidence="6">SR10</strain>
    </source>
</reference>
<feature type="compositionally biased region" description="Basic and acidic residues" evidence="4">
    <location>
        <begin position="16"/>
        <end position="29"/>
    </location>
</feature>
<evidence type="ECO:0000256" key="4">
    <source>
        <dbReference type="SAM" id="MobiDB-lite"/>
    </source>
</evidence>
<name>A0AAU8MR26_9GAMM</name>
<proteinExistence type="predicted"/>
<sequence>MTVARQRAGNALPRRLLRDRVRRQQRDRQTGATDPFRSLALHRLVLAPMMRRGCEYEAAMNKKAPAGNHARPNPARSNPLEGCPLAAAFAAIGGKWKLTLLYWLAHGELHFAGLRSRAAPISQKVLAEQLRELEADGLVVRTPTGEVPAPVIYRLTEYGRTVAPIVEAVRVWGEGHLRRSSAEQRSDGMGCGESLRPRTQV</sequence>
<dbReference type="InterPro" id="IPR002577">
    <property type="entry name" value="HTH_HxlR"/>
</dbReference>
<dbReference type="AlphaFoldDB" id="A0AAU8MR26"/>
<dbReference type="InterPro" id="IPR036388">
    <property type="entry name" value="WH-like_DNA-bd_sf"/>
</dbReference>
<feature type="domain" description="HTH hxlR-type" evidence="5">
    <location>
        <begin position="83"/>
        <end position="181"/>
    </location>
</feature>
<dbReference type="GO" id="GO:0003677">
    <property type="term" value="F:DNA binding"/>
    <property type="evidence" value="ECO:0007669"/>
    <property type="project" value="UniProtKB-KW"/>
</dbReference>
<accession>A0AAU8MR26</accession>